<organism evidence="1 2">
    <name type="scientific">Portunus trituberculatus</name>
    <name type="common">Swimming crab</name>
    <name type="synonym">Neptunus trituberculatus</name>
    <dbReference type="NCBI Taxonomy" id="210409"/>
    <lineage>
        <taxon>Eukaryota</taxon>
        <taxon>Metazoa</taxon>
        <taxon>Ecdysozoa</taxon>
        <taxon>Arthropoda</taxon>
        <taxon>Crustacea</taxon>
        <taxon>Multicrustacea</taxon>
        <taxon>Malacostraca</taxon>
        <taxon>Eumalacostraca</taxon>
        <taxon>Eucarida</taxon>
        <taxon>Decapoda</taxon>
        <taxon>Pleocyemata</taxon>
        <taxon>Brachyura</taxon>
        <taxon>Eubrachyura</taxon>
        <taxon>Portunoidea</taxon>
        <taxon>Portunidae</taxon>
        <taxon>Portuninae</taxon>
        <taxon>Portunus</taxon>
    </lineage>
</organism>
<protein>
    <submittedName>
        <fullName evidence="1">Uncharacterized protein</fullName>
    </submittedName>
</protein>
<reference evidence="1 2" key="1">
    <citation type="submission" date="2019-05" db="EMBL/GenBank/DDBJ databases">
        <title>Another draft genome of Portunus trituberculatus and its Hox gene families provides insights of decapod evolution.</title>
        <authorList>
            <person name="Jeong J.-H."/>
            <person name="Song I."/>
            <person name="Kim S."/>
            <person name="Choi T."/>
            <person name="Kim D."/>
            <person name="Ryu S."/>
            <person name="Kim W."/>
        </authorList>
    </citation>
    <scope>NUCLEOTIDE SEQUENCE [LARGE SCALE GENOMIC DNA]</scope>
    <source>
        <tissue evidence="1">Muscle</tissue>
    </source>
</reference>
<proteinExistence type="predicted"/>
<sequence>MRPLGPDLLITHRPPLVTLLAQRGEIPVLPQPRLVT</sequence>
<name>A0A5B7HWY9_PORTR</name>
<dbReference type="EMBL" id="VSRR010035706">
    <property type="protein sequence ID" value="MPC72934.1"/>
    <property type="molecule type" value="Genomic_DNA"/>
</dbReference>
<dbReference type="Proteomes" id="UP000324222">
    <property type="component" value="Unassembled WGS sequence"/>
</dbReference>
<evidence type="ECO:0000313" key="2">
    <source>
        <dbReference type="Proteomes" id="UP000324222"/>
    </source>
</evidence>
<keyword evidence="2" id="KW-1185">Reference proteome</keyword>
<accession>A0A5B7HWY9</accession>
<dbReference type="AlphaFoldDB" id="A0A5B7HWY9"/>
<comment type="caution">
    <text evidence="1">The sequence shown here is derived from an EMBL/GenBank/DDBJ whole genome shotgun (WGS) entry which is preliminary data.</text>
</comment>
<gene>
    <name evidence="1" type="ORF">E2C01_067248</name>
</gene>
<evidence type="ECO:0000313" key="1">
    <source>
        <dbReference type="EMBL" id="MPC72934.1"/>
    </source>
</evidence>